<dbReference type="Pfam" id="PF02894">
    <property type="entry name" value="GFO_IDH_MocA_C"/>
    <property type="match status" value="1"/>
</dbReference>
<name>S4Y241_SORCE</name>
<dbReference type="KEGG" id="scu:SCE1572_32880"/>
<dbReference type="eggNOG" id="COG0673">
    <property type="taxonomic scope" value="Bacteria"/>
</dbReference>
<dbReference type="Gene3D" id="3.30.360.10">
    <property type="entry name" value="Dihydrodipicolinate Reductase, domain 2"/>
    <property type="match status" value="1"/>
</dbReference>
<dbReference type="HOGENOM" id="CLU_3066291_0_0_7"/>
<proteinExistence type="predicted"/>
<feature type="domain" description="Gfo/Idh/MocA-like oxidoreductase C-terminal" evidence="1">
    <location>
        <begin position="4"/>
        <end position="36"/>
    </location>
</feature>
<dbReference type="InterPro" id="IPR004104">
    <property type="entry name" value="Gfo/Idh/MocA-like_OxRdtase_C"/>
</dbReference>
<gene>
    <name evidence="2" type="ORF">SCE1572_32880</name>
</gene>
<evidence type="ECO:0000259" key="1">
    <source>
        <dbReference type="Pfam" id="PF02894"/>
    </source>
</evidence>
<organism evidence="2 3">
    <name type="scientific">Sorangium cellulosum So0157-2</name>
    <dbReference type="NCBI Taxonomy" id="1254432"/>
    <lineage>
        <taxon>Bacteria</taxon>
        <taxon>Pseudomonadati</taxon>
        <taxon>Myxococcota</taxon>
        <taxon>Polyangia</taxon>
        <taxon>Polyangiales</taxon>
        <taxon>Polyangiaceae</taxon>
        <taxon>Sorangium</taxon>
    </lineage>
</organism>
<dbReference type="Proteomes" id="UP000014803">
    <property type="component" value="Chromosome"/>
</dbReference>
<sequence>MLDDRQPHTPGEEGLQDMRLIEAIYASAREGRPVKLEPVAGLDAFRGLPPEEG</sequence>
<evidence type="ECO:0000313" key="2">
    <source>
        <dbReference type="EMBL" id="AGP38864.1"/>
    </source>
</evidence>
<reference evidence="2 3" key="1">
    <citation type="journal article" date="2013" name="Sci. Rep.">
        <title>Extraordinary expansion of a Sorangium cellulosum genome from an alkaline milieu.</title>
        <authorList>
            <person name="Han K."/>
            <person name="Li Z.F."/>
            <person name="Peng R."/>
            <person name="Zhu L.P."/>
            <person name="Zhou T."/>
            <person name="Wang L.G."/>
            <person name="Li S.G."/>
            <person name="Zhang X.B."/>
            <person name="Hu W."/>
            <person name="Wu Z.H."/>
            <person name="Qin N."/>
            <person name="Li Y.Z."/>
        </authorList>
    </citation>
    <scope>NUCLEOTIDE SEQUENCE [LARGE SCALE GENOMIC DNA]</scope>
    <source>
        <strain evidence="2 3">So0157-2</strain>
    </source>
</reference>
<accession>S4Y241</accession>
<dbReference type="STRING" id="1254432.SCE1572_32880"/>
<dbReference type="AlphaFoldDB" id="S4Y241"/>
<dbReference type="PATRIC" id="fig|1254432.3.peg.7455"/>
<evidence type="ECO:0000313" key="3">
    <source>
        <dbReference type="Proteomes" id="UP000014803"/>
    </source>
</evidence>
<dbReference type="EMBL" id="CP003969">
    <property type="protein sequence ID" value="AGP38864.1"/>
    <property type="molecule type" value="Genomic_DNA"/>
</dbReference>
<protein>
    <recommendedName>
        <fullName evidence="1">Gfo/Idh/MocA-like oxidoreductase C-terminal domain-containing protein</fullName>
    </recommendedName>
</protein>